<dbReference type="InterPro" id="IPR001303">
    <property type="entry name" value="Aldolase_II/adducin_N"/>
</dbReference>
<evidence type="ECO:0000256" key="2">
    <source>
        <dbReference type="ARBA" id="ARBA00023239"/>
    </source>
</evidence>
<name>A0AAV4ZHJ2_9HYPH</name>
<dbReference type="EMBL" id="BPQO01000003">
    <property type="protein sequence ID" value="GJD87475.1"/>
    <property type="molecule type" value="Genomic_DNA"/>
</dbReference>
<evidence type="ECO:0000259" key="3">
    <source>
        <dbReference type="SMART" id="SM01007"/>
    </source>
</evidence>
<dbReference type="Gene3D" id="3.40.225.10">
    <property type="entry name" value="Class II aldolase/adducin N-terminal domain"/>
    <property type="match status" value="1"/>
</dbReference>
<dbReference type="PANTHER" id="PTHR22789">
    <property type="entry name" value="FUCULOSE PHOSPHATE ALDOLASE"/>
    <property type="match status" value="1"/>
</dbReference>
<evidence type="ECO:0000256" key="1">
    <source>
        <dbReference type="ARBA" id="ARBA00022723"/>
    </source>
</evidence>
<dbReference type="GO" id="GO:0019323">
    <property type="term" value="P:pentose catabolic process"/>
    <property type="evidence" value="ECO:0007669"/>
    <property type="project" value="TreeGrafter"/>
</dbReference>
<dbReference type="PANTHER" id="PTHR22789:SF0">
    <property type="entry name" value="3-OXO-TETRONATE 4-PHOSPHATE DECARBOXYLASE-RELATED"/>
    <property type="match status" value="1"/>
</dbReference>
<dbReference type="SUPFAM" id="SSF53639">
    <property type="entry name" value="AraD/HMP-PK domain-like"/>
    <property type="match status" value="1"/>
</dbReference>
<evidence type="ECO:0000313" key="5">
    <source>
        <dbReference type="Proteomes" id="UP001055247"/>
    </source>
</evidence>
<dbReference type="Proteomes" id="UP001055247">
    <property type="component" value="Unassembled WGS sequence"/>
</dbReference>
<evidence type="ECO:0000313" key="4">
    <source>
        <dbReference type="EMBL" id="GJD87475.1"/>
    </source>
</evidence>
<keyword evidence="2" id="KW-0456">Lyase</keyword>
<reference evidence="4" key="1">
    <citation type="journal article" date="2016" name="Front. Microbiol.">
        <title>Genome Sequence of the Piezophilic, Mesophilic Sulfate-Reducing Bacterium Desulfovibrio indicus J2T.</title>
        <authorList>
            <person name="Cao J."/>
            <person name="Maignien L."/>
            <person name="Shao Z."/>
            <person name="Alain K."/>
            <person name="Jebbar M."/>
        </authorList>
    </citation>
    <scope>NUCLEOTIDE SEQUENCE</scope>
    <source>
        <strain evidence="4">DSM 16372</strain>
    </source>
</reference>
<sequence>MPDFLTERQAVVDACRDLSARGFLAGTGGNVALRLDERHFAITPSATDYAAMAAQDIAVLRLDTREQIAGTRPASVERGLHAALLAARPDRRASVHTHQPVASAIAVLHERLAWRPGTDLALYGTQVGLVPYRPSGTGLLVKALVRSLRPDLHAFLLASHGVICAAPSLADAAAMVAEVEASAAAHLRAAIAARPGLDAGLRELVLTCLDAIRAEEARS</sequence>
<protein>
    <submittedName>
        <fullName evidence="4">5-deoxy-D-ribulose 1-phosphate aldolase</fullName>
    </submittedName>
</protein>
<dbReference type="Pfam" id="PF00596">
    <property type="entry name" value="Aldolase_II"/>
    <property type="match status" value="1"/>
</dbReference>
<dbReference type="GO" id="GO:0005829">
    <property type="term" value="C:cytosol"/>
    <property type="evidence" value="ECO:0007669"/>
    <property type="project" value="TreeGrafter"/>
</dbReference>
<keyword evidence="1" id="KW-0479">Metal-binding</keyword>
<proteinExistence type="predicted"/>
<reference evidence="4" key="2">
    <citation type="submission" date="2021-08" db="EMBL/GenBank/DDBJ databases">
        <authorList>
            <person name="Tani A."/>
            <person name="Ola A."/>
            <person name="Ogura Y."/>
            <person name="Katsura K."/>
            <person name="Hayashi T."/>
        </authorList>
    </citation>
    <scope>NUCLEOTIDE SEQUENCE</scope>
    <source>
        <strain evidence="4">DSM 16372</strain>
    </source>
</reference>
<dbReference type="RefSeq" id="WP_066919589.1">
    <property type="nucleotide sequence ID" value="NZ_BPQO01000003.1"/>
</dbReference>
<dbReference type="GO" id="GO:0046872">
    <property type="term" value="F:metal ion binding"/>
    <property type="evidence" value="ECO:0007669"/>
    <property type="project" value="UniProtKB-KW"/>
</dbReference>
<dbReference type="InterPro" id="IPR050197">
    <property type="entry name" value="Aldolase_class_II_sugar_metab"/>
</dbReference>
<dbReference type="SMART" id="SM01007">
    <property type="entry name" value="Aldolase_II"/>
    <property type="match status" value="1"/>
</dbReference>
<comment type="caution">
    <text evidence="4">The sequence shown here is derived from an EMBL/GenBank/DDBJ whole genome shotgun (WGS) entry which is preliminary data.</text>
</comment>
<dbReference type="GO" id="GO:0016832">
    <property type="term" value="F:aldehyde-lyase activity"/>
    <property type="evidence" value="ECO:0007669"/>
    <property type="project" value="TreeGrafter"/>
</dbReference>
<feature type="domain" description="Class II aldolase/adducin N-terminal" evidence="3">
    <location>
        <begin position="9"/>
        <end position="187"/>
    </location>
</feature>
<dbReference type="InterPro" id="IPR036409">
    <property type="entry name" value="Aldolase_II/adducin_N_sf"/>
</dbReference>
<keyword evidence="5" id="KW-1185">Reference proteome</keyword>
<organism evidence="4 5">
    <name type="scientific">Methylobacterium hispanicum</name>
    <dbReference type="NCBI Taxonomy" id="270350"/>
    <lineage>
        <taxon>Bacteria</taxon>
        <taxon>Pseudomonadati</taxon>
        <taxon>Pseudomonadota</taxon>
        <taxon>Alphaproteobacteria</taxon>
        <taxon>Hyphomicrobiales</taxon>
        <taxon>Methylobacteriaceae</taxon>
        <taxon>Methylobacterium</taxon>
    </lineage>
</organism>
<dbReference type="AlphaFoldDB" id="A0AAV4ZHJ2"/>
<accession>A0AAV4ZHJ2</accession>
<gene>
    <name evidence="4" type="primary">drdA</name>
    <name evidence="4" type="ORF">BHAOGJBA_0978</name>
</gene>